<dbReference type="PANTHER" id="PTHR38588">
    <property type="entry name" value="BLL0334 PROTEIN"/>
    <property type="match status" value="1"/>
</dbReference>
<dbReference type="Proteomes" id="UP000275069">
    <property type="component" value="Chromosome"/>
</dbReference>
<dbReference type="Pfam" id="PF06240">
    <property type="entry name" value="COXG"/>
    <property type="match status" value="1"/>
</dbReference>
<dbReference type="Gene3D" id="3.30.530.20">
    <property type="match status" value="1"/>
</dbReference>
<gene>
    <name evidence="1" type="ORF">D7I44_10875</name>
</gene>
<dbReference type="AlphaFoldDB" id="A0A387BSR5"/>
<dbReference type="KEGG" id="gry:D7I44_10875"/>
<dbReference type="RefSeq" id="WP_120789517.1">
    <property type="nucleotide sequence ID" value="NZ_CP032624.1"/>
</dbReference>
<sequence length="181" mass="18662">MDLDSSFKVEAPIDEVWATVMDVERVATAVPGAELTEKLSDTSYKGLVKVKVGPLSMQYRGQIELVSRDDAAHVATFKGKGQEKAGQGTAEGTATVTLTEDEGVTTGVVHGDLALSGKAAAMGKGVINTVSQQIMKVFAGNLQSMLSGGDASTGETAGGAINGASLMVGAIGSMFHREKKE</sequence>
<dbReference type="InterPro" id="IPR010419">
    <property type="entry name" value="CO_DH_gsu"/>
</dbReference>
<proteinExistence type="predicted"/>
<reference evidence="1 2" key="1">
    <citation type="submission" date="2018-09" db="EMBL/GenBank/DDBJ databases">
        <title>Genome sequencing of strain 2DFW10M-5.</title>
        <authorList>
            <person name="Heo J."/>
            <person name="Kim S.-J."/>
            <person name="Kwon S.-W."/>
        </authorList>
    </citation>
    <scope>NUCLEOTIDE SEQUENCE [LARGE SCALE GENOMIC DNA]</scope>
    <source>
        <strain evidence="1 2">2DFW10M-5</strain>
    </source>
</reference>
<protein>
    <submittedName>
        <fullName evidence="1">Carbon monoxide dehydrogenase</fullName>
    </submittedName>
</protein>
<accession>A0A387BSR5</accession>
<evidence type="ECO:0000313" key="1">
    <source>
        <dbReference type="EMBL" id="AYG03987.1"/>
    </source>
</evidence>
<dbReference type="SUPFAM" id="SSF55961">
    <property type="entry name" value="Bet v1-like"/>
    <property type="match status" value="1"/>
</dbReference>
<organism evidence="1 2">
    <name type="scientific">Gryllotalpicola protaetiae</name>
    <dbReference type="NCBI Taxonomy" id="2419771"/>
    <lineage>
        <taxon>Bacteria</taxon>
        <taxon>Bacillati</taxon>
        <taxon>Actinomycetota</taxon>
        <taxon>Actinomycetes</taxon>
        <taxon>Micrococcales</taxon>
        <taxon>Microbacteriaceae</taxon>
        <taxon>Gryllotalpicola</taxon>
    </lineage>
</organism>
<dbReference type="EMBL" id="CP032624">
    <property type="protein sequence ID" value="AYG03987.1"/>
    <property type="molecule type" value="Genomic_DNA"/>
</dbReference>
<dbReference type="PANTHER" id="PTHR38588:SF1">
    <property type="entry name" value="BLL0334 PROTEIN"/>
    <property type="match status" value="1"/>
</dbReference>
<dbReference type="OrthoDB" id="9808623at2"/>
<name>A0A387BSR5_9MICO</name>
<dbReference type="InterPro" id="IPR023393">
    <property type="entry name" value="START-like_dom_sf"/>
</dbReference>
<keyword evidence="2" id="KW-1185">Reference proteome</keyword>
<dbReference type="CDD" id="cd07823">
    <property type="entry name" value="SRPBCC_5"/>
    <property type="match status" value="1"/>
</dbReference>
<evidence type="ECO:0000313" key="2">
    <source>
        <dbReference type="Proteomes" id="UP000275069"/>
    </source>
</evidence>